<reference evidence="1 2" key="1">
    <citation type="journal article" date="2015" name="Proc. Natl. Acad. Sci. U.S.A.">
        <title>The resurrection genome of Boea hygrometrica: A blueprint for survival of dehydration.</title>
        <authorList>
            <person name="Xiao L."/>
            <person name="Yang G."/>
            <person name="Zhang L."/>
            <person name="Yang X."/>
            <person name="Zhao S."/>
            <person name="Ji Z."/>
            <person name="Zhou Q."/>
            <person name="Hu M."/>
            <person name="Wang Y."/>
            <person name="Chen M."/>
            <person name="Xu Y."/>
            <person name="Jin H."/>
            <person name="Xiao X."/>
            <person name="Hu G."/>
            <person name="Bao F."/>
            <person name="Hu Y."/>
            <person name="Wan P."/>
            <person name="Li L."/>
            <person name="Deng X."/>
            <person name="Kuang T."/>
            <person name="Xiang C."/>
            <person name="Zhu J.K."/>
            <person name="Oliver M.J."/>
            <person name="He Y."/>
        </authorList>
    </citation>
    <scope>NUCLEOTIDE SEQUENCE [LARGE SCALE GENOMIC DNA]</scope>
    <source>
        <strain evidence="2">cv. XS01</strain>
    </source>
</reference>
<dbReference type="AlphaFoldDB" id="A0A2Z6ZVE2"/>
<organism evidence="1 2">
    <name type="scientific">Dorcoceras hygrometricum</name>
    <dbReference type="NCBI Taxonomy" id="472368"/>
    <lineage>
        <taxon>Eukaryota</taxon>
        <taxon>Viridiplantae</taxon>
        <taxon>Streptophyta</taxon>
        <taxon>Embryophyta</taxon>
        <taxon>Tracheophyta</taxon>
        <taxon>Spermatophyta</taxon>
        <taxon>Magnoliopsida</taxon>
        <taxon>eudicotyledons</taxon>
        <taxon>Gunneridae</taxon>
        <taxon>Pentapetalae</taxon>
        <taxon>asterids</taxon>
        <taxon>lamiids</taxon>
        <taxon>Lamiales</taxon>
        <taxon>Gesneriaceae</taxon>
        <taxon>Didymocarpoideae</taxon>
        <taxon>Trichosporeae</taxon>
        <taxon>Loxocarpinae</taxon>
        <taxon>Dorcoceras</taxon>
    </lineage>
</organism>
<name>A0A2Z6ZVE2_9LAMI</name>
<proteinExistence type="predicted"/>
<accession>A0A2Z6ZVE2</accession>
<dbReference type="EMBL" id="KV088451">
    <property type="protein sequence ID" value="KZT76841.1"/>
    <property type="molecule type" value="Genomic_DNA"/>
</dbReference>
<keyword evidence="2" id="KW-1185">Reference proteome</keyword>
<gene>
    <name evidence="1" type="ORF">F511_46133</name>
</gene>
<sequence>MNAHDVRAGRATLALSSTIVAPLLDDAWRRVTRGGRPLAVDVRTGCATCRGWKLAVLVDAYPSPVAQRRPRWPRERRRIAARWPRDCATLAGRMLPLMRCWSTHAAHWLRTMRATRATLCVCRRDFFVAAAAGRPPLR</sequence>
<protein>
    <submittedName>
        <fullName evidence="1">Uncharacterized protein</fullName>
    </submittedName>
</protein>
<dbReference type="Proteomes" id="UP000250235">
    <property type="component" value="Unassembled WGS sequence"/>
</dbReference>
<evidence type="ECO:0000313" key="2">
    <source>
        <dbReference type="Proteomes" id="UP000250235"/>
    </source>
</evidence>
<evidence type="ECO:0000313" key="1">
    <source>
        <dbReference type="EMBL" id="KZT76841.1"/>
    </source>
</evidence>